<sequence>MIKRGKGGERRLRRERETGKRIKIKRGPERRIGQARKSNEEDYDGKFQMDYEDEVDKDTRKQGKVSFRDEDEQSAEGASAGAHTSASELEQRILKMKEERTKKKPESVSDVF</sequence>
<evidence type="ECO:0000313" key="3">
    <source>
        <dbReference type="Proteomes" id="UP001164929"/>
    </source>
</evidence>
<comment type="caution">
    <text evidence="2">The sequence shown here is derived from an EMBL/GenBank/DDBJ whole genome shotgun (WGS) entry which is preliminary data.</text>
</comment>
<keyword evidence="3" id="KW-1185">Reference proteome</keyword>
<feature type="compositionally biased region" description="Basic and acidic residues" evidence="1">
    <location>
        <begin position="1"/>
        <end position="49"/>
    </location>
</feature>
<proteinExistence type="predicted"/>
<reference evidence="2 3" key="1">
    <citation type="journal article" date="2023" name="Mol. Ecol. Resour.">
        <title>Chromosome-level genome assembly of a triploid poplar Populus alba 'Berolinensis'.</title>
        <authorList>
            <person name="Chen S."/>
            <person name="Yu Y."/>
            <person name="Wang X."/>
            <person name="Wang S."/>
            <person name="Zhang T."/>
            <person name="Zhou Y."/>
            <person name="He R."/>
            <person name="Meng N."/>
            <person name="Wang Y."/>
            <person name="Liu W."/>
            <person name="Liu Z."/>
            <person name="Liu J."/>
            <person name="Guo Q."/>
            <person name="Huang H."/>
            <person name="Sederoff R.R."/>
            <person name="Wang G."/>
            <person name="Qu G."/>
            <person name="Chen S."/>
        </authorList>
    </citation>
    <scope>NUCLEOTIDE SEQUENCE [LARGE SCALE GENOMIC DNA]</scope>
    <source>
        <strain evidence="2">SC-2020</strain>
    </source>
</reference>
<dbReference type="EMBL" id="JAQIZT010000001">
    <property type="protein sequence ID" value="KAJ7009255.1"/>
    <property type="molecule type" value="Genomic_DNA"/>
</dbReference>
<accession>A0AAD6RHR1</accession>
<organism evidence="2 3">
    <name type="scientific">Populus alba x Populus x berolinensis</name>
    <dbReference type="NCBI Taxonomy" id="444605"/>
    <lineage>
        <taxon>Eukaryota</taxon>
        <taxon>Viridiplantae</taxon>
        <taxon>Streptophyta</taxon>
        <taxon>Embryophyta</taxon>
        <taxon>Tracheophyta</taxon>
        <taxon>Spermatophyta</taxon>
        <taxon>Magnoliopsida</taxon>
        <taxon>eudicotyledons</taxon>
        <taxon>Gunneridae</taxon>
        <taxon>Pentapetalae</taxon>
        <taxon>rosids</taxon>
        <taxon>fabids</taxon>
        <taxon>Malpighiales</taxon>
        <taxon>Salicaceae</taxon>
        <taxon>Saliceae</taxon>
        <taxon>Populus</taxon>
    </lineage>
</organism>
<gene>
    <name evidence="2" type="ORF">NC653_000035</name>
</gene>
<name>A0AAD6RHR1_9ROSI</name>
<feature type="compositionally biased region" description="Basic and acidic residues" evidence="1">
    <location>
        <begin position="89"/>
        <end position="112"/>
    </location>
</feature>
<evidence type="ECO:0000256" key="1">
    <source>
        <dbReference type="SAM" id="MobiDB-lite"/>
    </source>
</evidence>
<feature type="region of interest" description="Disordered" evidence="1">
    <location>
        <begin position="1"/>
        <end position="112"/>
    </location>
</feature>
<evidence type="ECO:0000313" key="2">
    <source>
        <dbReference type="EMBL" id="KAJ7009255.1"/>
    </source>
</evidence>
<dbReference type="AlphaFoldDB" id="A0AAD6RHR1"/>
<dbReference type="Proteomes" id="UP001164929">
    <property type="component" value="Chromosome 1"/>
</dbReference>
<protein>
    <submittedName>
        <fullName evidence="2">Uncharacterized protein</fullName>
    </submittedName>
</protein>